<dbReference type="InterPro" id="IPR010920">
    <property type="entry name" value="LSM_dom_sf"/>
</dbReference>
<dbReference type="PANTHER" id="PTHR30221">
    <property type="entry name" value="SMALL-CONDUCTANCE MECHANOSENSITIVE CHANNEL"/>
    <property type="match status" value="1"/>
</dbReference>
<dbReference type="Proteomes" id="UP000067434">
    <property type="component" value="Chromosome"/>
</dbReference>
<accession>A0A0F7CKV4</accession>
<dbReference type="SUPFAM" id="SSF50182">
    <property type="entry name" value="Sm-like ribonucleoproteins"/>
    <property type="match status" value="1"/>
</dbReference>
<feature type="transmembrane region" description="Helical" evidence="5">
    <location>
        <begin position="56"/>
        <end position="73"/>
    </location>
</feature>
<evidence type="ECO:0000313" key="8">
    <source>
        <dbReference type="Proteomes" id="UP000067434"/>
    </source>
</evidence>
<dbReference type="Gene3D" id="2.30.30.60">
    <property type="match status" value="1"/>
</dbReference>
<dbReference type="OrthoDB" id="31543at2157"/>
<dbReference type="Gene3D" id="1.10.287.1260">
    <property type="match status" value="1"/>
</dbReference>
<sequence length="252" mass="28369">MEGIGLLQMLELRLELLLSVLGSLLATLVIGFLFSRIIRRSLRRYNPLLAEATARYGSWAIYMVGILFSLELLNLKLETILVFVVLIGVLVVIGLRDILPNYFAKQIIDMYKPFNVGDWVKIEEIVGKVVEINDLYTQVVTRSHARVYIPNNLLVKHTISNLSKAGGIDVTARISVPLSRSLDDIISTIEKAISEEAREEGTGDSEIQVVSLNAKTVELEVKVRILNPQRVEDVRSRVLRKIYRALETELKG</sequence>
<evidence type="ECO:0000313" key="7">
    <source>
        <dbReference type="EMBL" id="AKG38316.1"/>
    </source>
</evidence>
<dbReference type="PANTHER" id="PTHR30221:SF1">
    <property type="entry name" value="SMALL-CONDUCTANCE MECHANOSENSITIVE CHANNEL"/>
    <property type="match status" value="1"/>
</dbReference>
<evidence type="ECO:0000256" key="1">
    <source>
        <dbReference type="ARBA" id="ARBA00004370"/>
    </source>
</evidence>
<evidence type="ECO:0000259" key="6">
    <source>
        <dbReference type="Pfam" id="PF00924"/>
    </source>
</evidence>
<reference evidence="7 8" key="1">
    <citation type="journal article" date="2015" name="Stand. Genomic Sci.">
        <title>Complete genome sequence of and proposal of Thermofilum uzonense sp. nov. a novel hyperthermophilic crenarchaeon and emended description of the genus Thermofilum.</title>
        <authorList>
            <person name="Toshchakov S.V."/>
            <person name="Korzhenkov A.A."/>
            <person name="Samarov N.I."/>
            <person name="Mazunin I.O."/>
            <person name="Mozhey O.I."/>
            <person name="Shmyr I.S."/>
            <person name="Derbikova K.S."/>
            <person name="Taranov E.A."/>
            <person name="Dominova I.N."/>
            <person name="Bonch-Osmolovskaya E.A."/>
            <person name="Patrushev M.V."/>
            <person name="Podosokorskaya O.A."/>
            <person name="Kublanov I.V."/>
        </authorList>
    </citation>
    <scope>NUCLEOTIDE SEQUENCE [LARGE SCALE GENOMIC DNA]</scope>
    <source>
        <strain evidence="7 8">1807-2</strain>
    </source>
</reference>
<dbReference type="InterPro" id="IPR006685">
    <property type="entry name" value="MscS_channel_2nd"/>
</dbReference>
<evidence type="ECO:0000256" key="5">
    <source>
        <dbReference type="SAM" id="Phobius"/>
    </source>
</evidence>
<keyword evidence="4 5" id="KW-0472">Membrane</keyword>
<evidence type="ECO:0000256" key="3">
    <source>
        <dbReference type="ARBA" id="ARBA00022989"/>
    </source>
</evidence>
<gene>
    <name evidence="7" type="ORF">MA03_02170</name>
</gene>
<dbReference type="GeneID" id="25400999"/>
<dbReference type="AlphaFoldDB" id="A0A0F7CKV4"/>
<dbReference type="RefSeq" id="WP_052883702.1">
    <property type="nucleotide sequence ID" value="NZ_CP009961.1"/>
</dbReference>
<evidence type="ECO:0000256" key="2">
    <source>
        <dbReference type="ARBA" id="ARBA00022692"/>
    </source>
</evidence>
<evidence type="ECO:0000256" key="4">
    <source>
        <dbReference type="ARBA" id="ARBA00023136"/>
    </source>
</evidence>
<dbReference type="PATRIC" id="fig|1550241.5.peg.443"/>
<feature type="transmembrane region" description="Helical" evidence="5">
    <location>
        <begin position="79"/>
        <end position="99"/>
    </location>
</feature>
<dbReference type="STRING" id="1550241.MA03_02170"/>
<keyword evidence="2 5" id="KW-0812">Transmembrane</keyword>
<dbReference type="KEGG" id="thf:MA03_02170"/>
<keyword evidence="3 5" id="KW-1133">Transmembrane helix</keyword>
<dbReference type="InterPro" id="IPR023408">
    <property type="entry name" value="MscS_beta-dom_sf"/>
</dbReference>
<dbReference type="Pfam" id="PF00924">
    <property type="entry name" value="MS_channel_2nd"/>
    <property type="match status" value="1"/>
</dbReference>
<feature type="domain" description="Mechanosensitive ion channel MscS" evidence="6">
    <location>
        <begin position="98"/>
        <end position="164"/>
    </location>
</feature>
<dbReference type="EMBL" id="CP009961">
    <property type="protein sequence ID" value="AKG38316.1"/>
    <property type="molecule type" value="Genomic_DNA"/>
</dbReference>
<dbReference type="GO" id="GO:0008381">
    <property type="term" value="F:mechanosensitive monoatomic ion channel activity"/>
    <property type="evidence" value="ECO:0007669"/>
    <property type="project" value="InterPro"/>
</dbReference>
<feature type="transmembrane region" description="Helical" evidence="5">
    <location>
        <begin position="16"/>
        <end position="35"/>
    </location>
</feature>
<name>A0A0F7CKV4_9CREN</name>
<dbReference type="InterPro" id="IPR045275">
    <property type="entry name" value="MscS_archaea/bacteria_type"/>
</dbReference>
<comment type="subcellular location">
    <subcellularLocation>
        <location evidence="1">Membrane</location>
    </subcellularLocation>
</comment>
<dbReference type="GO" id="GO:0016020">
    <property type="term" value="C:membrane"/>
    <property type="evidence" value="ECO:0007669"/>
    <property type="project" value="UniProtKB-SubCell"/>
</dbReference>
<protein>
    <recommendedName>
        <fullName evidence="6">Mechanosensitive ion channel MscS domain-containing protein</fullName>
    </recommendedName>
</protein>
<organism evidence="7 8">
    <name type="scientific">Infirmifilum uzonense</name>
    <dbReference type="NCBI Taxonomy" id="1550241"/>
    <lineage>
        <taxon>Archaea</taxon>
        <taxon>Thermoproteota</taxon>
        <taxon>Thermoprotei</taxon>
        <taxon>Thermofilales</taxon>
        <taxon>Thermofilaceae</taxon>
        <taxon>Infirmifilum</taxon>
    </lineage>
</organism>
<keyword evidence="8" id="KW-1185">Reference proteome</keyword>
<proteinExistence type="predicted"/>
<dbReference type="HOGENOM" id="CLU_1118254_0_0_2"/>